<evidence type="ECO:0000313" key="2">
    <source>
        <dbReference type="EMBL" id="GMM45494.1"/>
    </source>
</evidence>
<comment type="caution">
    <text evidence="2">The sequence shown here is derived from an EMBL/GenBank/DDBJ whole genome shotgun (WGS) entry which is preliminary data.</text>
</comment>
<proteinExistence type="predicted"/>
<accession>A0AAV5R246</accession>
<dbReference type="GO" id="GO:0016255">
    <property type="term" value="P:attachment of GPI anchor to protein"/>
    <property type="evidence" value="ECO:0007669"/>
    <property type="project" value="TreeGrafter"/>
</dbReference>
<keyword evidence="1" id="KW-0812">Transmembrane</keyword>
<protein>
    <submittedName>
        <fullName evidence="2">GPI-anchor transamidase subunit</fullName>
    </submittedName>
</protein>
<dbReference type="Pfam" id="PF04114">
    <property type="entry name" value="Gaa1"/>
    <property type="match status" value="1"/>
</dbReference>
<feature type="transmembrane region" description="Helical" evidence="1">
    <location>
        <begin position="454"/>
        <end position="479"/>
    </location>
</feature>
<feature type="transmembrane region" description="Helical" evidence="1">
    <location>
        <begin position="491"/>
        <end position="509"/>
    </location>
</feature>
<name>A0AAV5R246_PICKL</name>
<sequence>MALLEIVQRKLRDQNALQKIIRALPWLCFLIPIISIIMMIELSMTGEYRHTYFSENALMPGQAHSYFRESEWNFVRGYRNEIVNMMNDNITTKNDNLNKLLIEMGYKTNLVQFMDEETGTEKNILYAIYHAPKGDDTEAMVLATPWYSEYEGESKLNVGGLSLSIGLARYLRRLSIWAKNVILVFPEDGEQSLRYWVNAYHTTLENTAGSLECAIVVDCPSSGDYIGYIDLEYAGINGQLPNLDLINTAIHIAENEGIRVSVNNTPFGQLWTNDFYSRVTSLFSGLFSIASSGILEYGDNKSFSGWNVQAIKLRGVEGHNSDITSFGRVIESTLRSVNNLLEKFHQSFFFYLLLGAKNFVSVGMYLPYGAMISIAYILASLNSLVDGFNASAGNSYKDFNIEVVKKKFTFKFVPMICSIITFLIITSTFIAYGLYTSNIITRERIQFDYQNLTYNYFVIPSMALIFIGTFIINPLLSILNIRIHSDFSRSLTMICMFFMGYALFGMMILNFSLSYVIGICFSAIFSIRYSTKSNFELRSKNCLVLLLTCPATWLMIFGSLHKFNAHLDSLRNLIQYFTLPLLEREIQKVLDFLDETSLNELLEGPVDIFTGLLKSYTRVQCWTWLYVSFIWIPLWVCMLLVSILPVYTGDLIKQSKKNV</sequence>
<keyword evidence="1" id="KW-0472">Membrane</keyword>
<feature type="transmembrane region" description="Helical" evidence="1">
    <location>
        <begin position="543"/>
        <end position="561"/>
    </location>
</feature>
<feature type="transmembrane region" description="Helical" evidence="1">
    <location>
        <begin position="412"/>
        <end position="434"/>
    </location>
</feature>
<dbReference type="Proteomes" id="UP001378960">
    <property type="component" value="Unassembled WGS sequence"/>
</dbReference>
<keyword evidence="3" id="KW-1185">Reference proteome</keyword>
<dbReference type="PANTHER" id="PTHR13304">
    <property type="entry name" value="GLYCOSYLPHOSPHATIDYLINOSITOL ANCHOR ATTACHMENT 1 PROTEIN"/>
    <property type="match status" value="1"/>
</dbReference>
<dbReference type="InterPro" id="IPR007246">
    <property type="entry name" value="Gaa1"/>
</dbReference>
<feature type="transmembrane region" description="Helical" evidence="1">
    <location>
        <begin position="20"/>
        <end position="40"/>
    </location>
</feature>
<gene>
    <name evidence="2" type="ORF">DAPK24_020690</name>
</gene>
<feature type="transmembrane region" description="Helical" evidence="1">
    <location>
        <begin position="624"/>
        <end position="647"/>
    </location>
</feature>
<keyword evidence="1" id="KW-1133">Transmembrane helix</keyword>
<dbReference type="GO" id="GO:0042765">
    <property type="term" value="C:GPI-anchor transamidase complex"/>
    <property type="evidence" value="ECO:0007669"/>
    <property type="project" value="InterPro"/>
</dbReference>
<dbReference type="EMBL" id="BTGB01000002">
    <property type="protein sequence ID" value="GMM45494.1"/>
    <property type="molecule type" value="Genomic_DNA"/>
</dbReference>
<evidence type="ECO:0000256" key="1">
    <source>
        <dbReference type="SAM" id="Phobius"/>
    </source>
</evidence>
<dbReference type="AlphaFoldDB" id="A0AAV5R246"/>
<dbReference type="PANTHER" id="PTHR13304:SF0">
    <property type="entry name" value="GLYCOSYLPHOSPHATIDYLINOSITOL ANCHOR ATTACHMENT 1 PROTEIN"/>
    <property type="match status" value="1"/>
</dbReference>
<organism evidence="2 3">
    <name type="scientific">Pichia kluyveri</name>
    <name type="common">Yeast</name>
    <dbReference type="NCBI Taxonomy" id="36015"/>
    <lineage>
        <taxon>Eukaryota</taxon>
        <taxon>Fungi</taxon>
        <taxon>Dikarya</taxon>
        <taxon>Ascomycota</taxon>
        <taxon>Saccharomycotina</taxon>
        <taxon>Pichiomycetes</taxon>
        <taxon>Pichiales</taxon>
        <taxon>Pichiaceae</taxon>
        <taxon>Pichia</taxon>
    </lineage>
</organism>
<reference evidence="2 3" key="1">
    <citation type="journal article" date="2023" name="Elife">
        <title>Identification of key yeast species and microbe-microbe interactions impacting larval growth of Drosophila in the wild.</title>
        <authorList>
            <person name="Mure A."/>
            <person name="Sugiura Y."/>
            <person name="Maeda R."/>
            <person name="Honda K."/>
            <person name="Sakurai N."/>
            <person name="Takahashi Y."/>
            <person name="Watada M."/>
            <person name="Katoh T."/>
            <person name="Gotoh A."/>
            <person name="Gotoh Y."/>
            <person name="Taniguchi I."/>
            <person name="Nakamura K."/>
            <person name="Hayashi T."/>
            <person name="Katayama T."/>
            <person name="Uemura T."/>
            <person name="Hattori Y."/>
        </authorList>
    </citation>
    <scope>NUCLEOTIDE SEQUENCE [LARGE SCALE GENOMIC DNA]</scope>
    <source>
        <strain evidence="2 3">PK-24</strain>
    </source>
</reference>
<evidence type="ECO:0000313" key="3">
    <source>
        <dbReference type="Proteomes" id="UP001378960"/>
    </source>
</evidence>